<keyword evidence="5 6" id="KW-0804">Transcription</keyword>
<keyword evidence="3 6" id="KW-0808">Transferase</keyword>
<comment type="subunit">
    <text evidence="6">RNAP is composed of a core of 2 alpha, a beta and a beta' subunits. The core is associated with a delta subunit and one of several sigma factors.</text>
</comment>
<protein>
    <recommendedName>
        <fullName evidence="6">Probable DNA-directed RNA polymerase subunit delta</fullName>
    </recommendedName>
    <alternativeName>
        <fullName evidence="6">RNAP delta factor</fullName>
    </alternativeName>
</protein>
<dbReference type="InterPro" id="IPR038087">
    <property type="entry name" value="RNAP_delta_N_dom_sf"/>
</dbReference>
<comment type="function">
    <text evidence="6">Participates in both the initiation and recycling phases of transcription. In the presence of the delta subunit, RNAP displays an increased specificity of transcription, a decreased affinity for nucleic acids, and an increased efficiency of RNA synthesis because of enhanced recycling.</text>
</comment>
<evidence type="ECO:0000256" key="3">
    <source>
        <dbReference type="ARBA" id="ARBA00022679"/>
    </source>
</evidence>
<dbReference type="Pfam" id="PF05066">
    <property type="entry name" value="HARE-HTH"/>
    <property type="match status" value="1"/>
</dbReference>
<reference evidence="9" key="1">
    <citation type="submission" date="2020-12" db="EMBL/GenBank/DDBJ databases">
        <title>PHA producing bacteria isolated from mangrove.</title>
        <authorList>
            <person name="Zheng W."/>
            <person name="Yu S."/>
            <person name="Huang Y."/>
        </authorList>
    </citation>
    <scope>NUCLEOTIDE SEQUENCE</scope>
    <source>
        <strain evidence="9">GN22-4</strain>
    </source>
</reference>
<evidence type="ECO:0000256" key="4">
    <source>
        <dbReference type="ARBA" id="ARBA00022695"/>
    </source>
</evidence>
<accession>A0A8I1SQF8</accession>
<name>A0A8I1SQF8_9BACI</name>
<keyword evidence="4 6" id="KW-0548">Nucleotidyltransferase</keyword>
<dbReference type="PROSITE" id="PS51913">
    <property type="entry name" value="HTH_HARE"/>
    <property type="match status" value="1"/>
</dbReference>
<evidence type="ECO:0000256" key="7">
    <source>
        <dbReference type="SAM" id="MobiDB-lite"/>
    </source>
</evidence>
<evidence type="ECO:0000256" key="1">
    <source>
        <dbReference type="ARBA" id="ARBA00009828"/>
    </source>
</evidence>
<dbReference type="RefSeq" id="WP_119543813.1">
    <property type="nucleotide sequence ID" value="NZ_CM125968.1"/>
</dbReference>
<evidence type="ECO:0000256" key="6">
    <source>
        <dbReference type="HAMAP-Rule" id="MF_00357"/>
    </source>
</evidence>
<dbReference type="GeneID" id="93684385"/>
<dbReference type="GO" id="GO:0006355">
    <property type="term" value="P:regulation of DNA-templated transcription"/>
    <property type="evidence" value="ECO:0007669"/>
    <property type="project" value="UniProtKB-UniRule"/>
</dbReference>
<dbReference type="InterPro" id="IPR007759">
    <property type="entry name" value="Asxl_HARE-HTH"/>
</dbReference>
<dbReference type="HAMAP" id="MF_00357">
    <property type="entry name" value="RNApol_bact_RpoE"/>
    <property type="match status" value="1"/>
</dbReference>
<proteinExistence type="inferred from homology"/>
<dbReference type="GO" id="GO:0003899">
    <property type="term" value="F:DNA-directed RNA polymerase activity"/>
    <property type="evidence" value="ECO:0007669"/>
    <property type="project" value="UniProtKB-UniRule"/>
</dbReference>
<evidence type="ECO:0000313" key="9">
    <source>
        <dbReference type="EMBL" id="MBN8253371.1"/>
    </source>
</evidence>
<feature type="region of interest" description="Disordered" evidence="7">
    <location>
        <begin position="115"/>
        <end position="182"/>
    </location>
</feature>
<dbReference type="EMBL" id="JAEMWV010000010">
    <property type="protein sequence ID" value="MBN8253371.1"/>
    <property type="molecule type" value="Genomic_DNA"/>
</dbReference>
<comment type="caution">
    <text evidence="9">The sequence shown here is derived from an EMBL/GenBank/DDBJ whole genome shotgun (WGS) entry which is preliminary data.</text>
</comment>
<dbReference type="GO" id="GO:0006351">
    <property type="term" value="P:DNA-templated transcription"/>
    <property type="evidence" value="ECO:0007669"/>
    <property type="project" value="InterPro"/>
</dbReference>
<dbReference type="InterPro" id="IPR029757">
    <property type="entry name" value="RpoE"/>
</dbReference>
<organism evidence="9 10">
    <name type="scientific">Priestia flexa</name>
    <dbReference type="NCBI Taxonomy" id="86664"/>
    <lineage>
        <taxon>Bacteria</taxon>
        <taxon>Bacillati</taxon>
        <taxon>Bacillota</taxon>
        <taxon>Bacilli</taxon>
        <taxon>Bacillales</taxon>
        <taxon>Bacillaceae</taxon>
        <taxon>Priestia</taxon>
    </lineage>
</organism>
<dbReference type="AlphaFoldDB" id="A0A8I1SQF8"/>
<evidence type="ECO:0000256" key="2">
    <source>
        <dbReference type="ARBA" id="ARBA00022478"/>
    </source>
</evidence>
<keyword evidence="2 6" id="KW-0240">DNA-directed RNA polymerase</keyword>
<evidence type="ECO:0000259" key="8">
    <source>
        <dbReference type="PROSITE" id="PS51913"/>
    </source>
</evidence>
<dbReference type="Proteomes" id="UP000664578">
    <property type="component" value="Unassembled WGS sequence"/>
</dbReference>
<sequence>MSLEKYSKEELKEMSMIEIAYALLSEKTDRQAISFQEIIDEIVKATEMSDTELKSRIAQFYTDINIDGRFLTVGENYWGLRGWYPFDQAEEDIVPAAKPKKKKAKKAVVDELDDFDDLEEEDLDFDDLDELAEEEDDGDFEDLDEEDVIEEEEEDFDDLDEDLDEEEADEEAEEDLEYEDEK</sequence>
<evidence type="ECO:0000313" key="10">
    <source>
        <dbReference type="Proteomes" id="UP000664578"/>
    </source>
</evidence>
<dbReference type="NCBIfam" id="TIGR04567">
    <property type="entry name" value="RNAP_delt_lowGC"/>
    <property type="match status" value="1"/>
</dbReference>
<feature type="domain" description="HTH HARE-type" evidence="8">
    <location>
        <begin position="14"/>
        <end position="83"/>
    </location>
</feature>
<gene>
    <name evidence="6" type="primary">rpoE</name>
    <name evidence="9" type="ORF">JF537_17505</name>
</gene>
<comment type="similarity">
    <text evidence="1 6">Belongs to the RpoE family.</text>
</comment>
<dbReference type="Gene3D" id="1.10.10.1250">
    <property type="entry name" value="RNA polymerase, subunit delta, N-terminal domain"/>
    <property type="match status" value="1"/>
</dbReference>
<evidence type="ECO:0000256" key="5">
    <source>
        <dbReference type="ARBA" id="ARBA00023163"/>
    </source>
</evidence>
<dbReference type="GO" id="GO:0000428">
    <property type="term" value="C:DNA-directed RNA polymerase complex"/>
    <property type="evidence" value="ECO:0007669"/>
    <property type="project" value="UniProtKB-KW"/>
</dbReference>